<name>A0AAV7YWB5_9EUKA</name>
<dbReference type="Gene3D" id="3.10.20.90">
    <property type="entry name" value="Phosphatidylinositol 3-kinase Catalytic Subunit, Chain A, domain 1"/>
    <property type="match status" value="1"/>
</dbReference>
<dbReference type="Pfam" id="PF11470">
    <property type="entry name" value="TUG-UBL1"/>
    <property type="match status" value="1"/>
</dbReference>
<evidence type="ECO:0000313" key="4">
    <source>
        <dbReference type="Proteomes" id="UP001146793"/>
    </source>
</evidence>
<feature type="region of interest" description="Disordered" evidence="1">
    <location>
        <begin position="210"/>
        <end position="234"/>
    </location>
</feature>
<protein>
    <submittedName>
        <fullName evidence="3">Tether containing ubx domain for glut4</fullName>
    </submittedName>
</protein>
<dbReference type="AlphaFoldDB" id="A0AAV7YWB5"/>
<organism evidence="3 4">
    <name type="scientific">Anaeramoeba flamelloides</name>
    <dbReference type="NCBI Taxonomy" id="1746091"/>
    <lineage>
        <taxon>Eukaryota</taxon>
        <taxon>Metamonada</taxon>
        <taxon>Anaeramoebidae</taxon>
        <taxon>Anaeramoeba</taxon>
    </lineage>
</organism>
<proteinExistence type="predicted"/>
<dbReference type="EMBL" id="JANTQA010000047">
    <property type="protein sequence ID" value="KAJ3432205.1"/>
    <property type="molecule type" value="Genomic_DNA"/>
</dbReference>
<dbReference type="SUPFAM" id="SSF54236">
    <property type="entry name" value="Ubiquitin-like"/>
    <property type="match status" value="1"/>
</dbReference>
<feature type="compositionally biased region" description="Polar residues" evidence="1">
    <location>
        <begin position="225"/>
        <end position="234"/>
    </location>
</feature>
<feature type="domain" description="TUG ubiquitin-like" evidence="2">
    <location>
        <begin position="11"/>
        <end position="66"/>
    </location>
</feature>
<sequence>MFFEVVVQVLSFKRETIKIKHDTTLQEILKTVMERNNLMGSYSLSYRNQKLELSHSFQKSGVPNHGMIKLKATNTLNKIRVEVTYEPKTTEADEEEEEEEEKPKTTTNREKFIYKVTKKCNLWTILRSINKKRVKLGKYDFLEPLEKSDQMDENKKVLVPILILNKNSTYYSSEKSLRTSTLEKMGVTFGTCNLTLRFDYQPRNEYKNFHHKNADQDQKGKEQKLNNSDMDINSQSKFVKMYENLKKKQEKKQNEKEISLQKEKSRINKIKKKLL</sequence>
<accession>A0AAV7YWB5</accession>
<evidence type="ECO:0000313" key="3">
    <source>
        <dbReference type="EMBL" id="KAJ3432205.1"/>
    </source>
</evidence>
<dbReference type="InterPro" id="IPR029071">
    <property type="entry name" value="Ubiquitin-like_domsf"/>
</dbReference>
<gene>
    <name evidence="3" type="ORF">M0812_21136</name>
</gene>
<evidence type="ECO:0000259" key="2">
    <source>
        <dbReference type="Pfam" id="PF11470"/>
    </source>
</evidence>
<comment type="caution">
    <text evidence="3">The sequence shown here is derived from an EMBL/GenBank/DDBJ whole genome shotgun (WGS) entry which is preliminary data.</text>
</comment>
<dbReference type="Proteomes" id="UP001146793">
    <property type="component" value="Unassembled WGS sequence"/>
</dbReference>
<evidence type="ECO:0000256" key="1">
    <source>
        <dbReference type="SAM" id="MobiDB-lite"/>
    </source>
</evidence>
<reference evidence="3" key="1">
    <citation type="submission" date="2022-08" db="EMBL/GenBank/DDBJ databases">
        <title>Novel sulphate-reducing endosymbionts in the free-living metamonad Anaeramoeba.</title>
        <authorList>
            <person name="Jerlstrom-Hultqvist J."/>
            <person name="Cepicka I."/>
            <person name="Gallot-Lavallee L."/>
            <person name="Salas-Leiva D."/>
            <person name="Curtis B.A."/>
            <person name="Zahonova K."/>
            <person name="Pipaliya S."/>
            <person name="Dacks J."/>
            <person name="Roger A.J."/>
        </authorList>
    </citation>
    <scope>NUCLEOTIDE SEQUENCE</scope>
    <source>
        <strain evidence="3">Busselton2</strain>
    </source>
</reference>
<dbReference type="InterPro" id="IPR021569">
    <property type="entry name" value="TUG-UBL1"/>
</dbReference>
<feature type="compositionally biased region" description="Basic and acidic residues" evidence="1">
    <location>
        <begin position="210"/>
        <end position="224"/>
    </location>
</feature>
<feature type="region of interest" description="Disordered" evidence="1">
    <location>
        <begin position="87"/>
        <end position="106"/>
    </location>
</feature>